<proteinExistence type="predicted"/>
<dbReference type="EMBL" id="CP101185">
    <property type="protein sequence ID" value="UYV96882.1"/>
    <property type="molecule type" value="Genomic_DNA"/>
</dbReference>
<name>A0AAX3EFL3_PAEUR</name>
<organism evidence="1 2">
    <name type="scientific">Paenarthrobacter ureafaciens</name>
    <dbReference type="NCBI Taxonomy" id="37931"/>
    <lineage>
        <taxon>Bacteria</taxon>
        <taxon>Bacillati</taxon>
        <taxon>Actinomycetota</taxon>
        <taxon>Actinomycetes</taxon>
        <taxon>Micrococcales</taxon>
        <taxon>Micrococcaceae</taxon>
        <taxon>Paenarthrobacter</taxon>
    </lineage>
</organism>
<dbReference type="Pfam" id="PF11316">
    <property type="entry name" value="Rhamno_transf"/>
    <property type="match status" value="1"/>
</dbReference>
<dbReference type="AlphaFoldDB" id="A0AAX3EFL3"/>
<dbReference type="GO" id="GO:0016740">
    <property type="term" value="F:transferase activity"/>
    <property type="evidence" value="ECO:0007669"/>
    <property type="project" value="UniProtKB-KW"/>
</dbReference>
<evidence type="ECO:0000313" key="1">
    <source>
        <dbReference type="EMBL" id="UYV96882.1"/>
    </source>
</evidence>
<keyword evidence="1" id="KW-0808">Transferase</keyword>
<evidence type="ECO:0000313" key="2">
    <source>
        <dbReference type="Proteomes" id="UP001163293"/>
    </source>
</evidence>
<dbReference type="RefSeq" id="WP_264398759.1">
    <property type="nucleotide sequence ID" value="NZ_CP101180.1"/>
</dbReference>
<dbReference type="InterPro" id="IPR021466">
    <property type="entry name" value="Put_rhamnosyl_transferase"/>
</dbReference>
<gene>
    <name evidence="1" type="ORF">NL394_17800</name>
</gene>
<reference evidence="1" key="1">
    <citation type="submission" date="2022-07" db="EMBL/GenBank/DDBJ databases">
        <authorList>
            <person name="Wu T."/>
        </authorList>
    </citation>
    <scope>NUCLEOTIDE SEQUENCE</scope>
    <source>
        <strain evidence="1">SD-1</strain>
    </source>
</reference>
<sequence length="327" mass="36315">MTEIEGLNANNLEALARDEEEAALAAEALEALEAQEHEDAKAVFIGHTRFSVHSPKSGAWVASNGSKMTEAEYLEHLFSDERMEPRADVFFNYTLPMLALAAKGNYAYKHIVSYSDILPAKYQAQMEAAAERFPFLVLDKISTGGSGLNVAKTARALMAEQGLPLTSVFGSMRLDDDDILSADYFEQMAQYLTEAHVGYVVSLARGITALYEGGQFYYARDAVYPLHSKGHLSICQYDAAGNLVTPVGSSHNRSDRVNPVILDSRKFSHVWVRSVGQDTALYQLEQGRDGQLARIYRDMETYPALDARWENSFPWVAGHLHTHKPTV</sequence>
<keyword evidence="2" id="KW-1185">Reference proteome</keyword>
<protein>
    <submittedName>
        <fullName evidence="1">Rhamnosyl transferase</fullName>
    </submittedName>
</protein>
<dbReference type="Proteomes" id="UP001163293">
    <property type="component" value="Chromosome"/>
</dbReference>
<accession>A0AAX3EFL3</accession>